<dbReference type="Pfam" id="PF02518">
    <property type="entry name" value="HATPase_c"/>
    <property type="match status" value="1"/>
</dbReference>
<keyword evidence="12" id="KW-0175">Coiled coil</keyword>
<dbReference type="InterPro" id="IPR003661">
    <property type="entry name" value="HisK_dim/P_dom"/>
</dbReference>
<feature type="transmembrane region" description="Helical" evidence="13">
    <location>
        <begin position="6"/>
        <end position="25"/>
    </location>
</feature>
<proteinExistence type="inferred from homology"/>
<organism evidence="16 17">
    <name type="scientific">Microvirga makkahensis</name>
    <dbReference type="NCBI Taxonomy" id="1128670"/>
    <lineage>
        <taxon>Bacteria</taxon>
        <taxon>Pseudomonadati</taxon>
        <taxon>Pseudomonadota</taxon>
        <taxon>Alphaproteobacteria</taxon>
        <taxon>Hyphomicrobiales</taxon>
        <taxon>Methylobacteriaceae</taxon>
        <taxon>Microvirga</taxon>
    </lineage>
</organism>
<dbReference type="FunFam" id="3.30.565.10:FF:000049">
    <property type="entry name" value="Two-component sensor histidine kinase"/>
    <property type="match status" value="1"/>
</dbReference>
<dbReference type="FunFam" id="1.10.287.130:FF:000063">
    <property type="entry name" value="Hybrid sensor histidine kinase/response regulator"/>
    <property type="match status" value="1"/>
</dbReference>
<evidence type="ECO:0000256" key="11">
    <source>
        <dbReference type="PROSITE-ProRule" id="PRU00169"/>
    </source>
</evidence>
<dbReference type="Pfam" id="PF12860">
    <property type="entry name" value="PAS_7"/>
    <property type="match status" value="1"/>
</dbReference>
<keyword evidence="9 13" id="KW-1133">Transmembrane helix</keyword>
<evidence type="ECO:0000256" key="3">
    <source>
        <dbReference type="ARBA" id="ARBA00006434"/>
    </source>
</evidence>
<dbReference type="PANTHER" id="PTHR43047:SF9">
    <property type="entry name" value="HISTIDINE KINASE"/>
    <property type="match status" value="1"/>
</dbReference>
<dbReference type="InterPro" id="IPR003594">
    <property type="entry name" value="HATPase_dom"/>
</dbReference>
<evidence type="ECO:0000256" key="8">
    <source>
        <dbReference type="ARBA" id="ARBA00022777"/>
    </source>
</evidence>
<dbReference type="InterPro" id="IPR035965">
    <property type="entry name" value="PAS-like_dom_sf"/>
</dbReference>
<feature type="modified residue" description="4-aspartylphosphate" evidence="11">
    <location>
        <position position="1097"/>
    </location>
</feature>
<evidence type="ECO:0000256" key="5">
    <source>
        <dbReference type="ARBA" id="ARBA00022553"/>
    </source>
</evidence>
<sequence>MVATWAVVLSALVYLCFLFTVAYWGDNAGRRFVQGPWRSTISALALAVYCTSWTFFGSVGLASRSGLDFLAIYIGPILVITLGHALVGRVIQIAKTQNISSIADFVAARYGKSERVAAIVSLIALVGSIPYIALQLKAVSASLDVFITKADGMPPPNLPFIGDLALVVALVLAGFAVAFGTRHPDATEHQDGLIMAISVESIVKLVAFLVVGGYVTFVMFDGYADITERLISLGTTDSLIERTSGFGSYITLVLLSSCAALLLPRQFHVTVVENHSIRDLKRAAWMFPLYLILINLFVIPIALAGIATFPSGGIDRDMTVLALPLADQAGTIAVLTFLGGFSAATAMVIVDSVAVAVMISNHLVMPIVLRRRAFAGVDPGNFVIAVRRISIVLVILLGYAYYRASGEAALAAIGLLSFAAVAQVAPAFLGGLIWSRGTALGASVGLVVGFFAWLYTLLLPSLVWDGVFWSDVVVSGPFGIEALKPTALFGVDLPQLTHGVVWSLTLNILCYVGFSLWRPVTAMEQIQANVFVGEPHASATPSFRLFRASVTVEELRATVSRYLGEERTARSFEGFSHSRGQALEPRAEADIHLLRYAEHLLASAIGTASSRLALSLLLRRRTVSTEAALKLLDDASAAIQHSRDLLQHALNYAKQGITVIDRDLRLLAWNQAFIDLYDMPPNFVQVGIGMERIVRYNAARGSYGPGKIDEQVAARLHSFQHDVEPVRLKLYPSGKVIEIRSNPLPDGGHVTTYTDVTDAVLAEEESRRANETLEQRVRERTEELTRLNEALRSAKAEADEANISKTRFLAAASHDILQPLNAARLYATSLVERDRDAGDASLAENIDASLDAVEEILTAILDISRLDTGAMKPQWSSFRMDELLRQLQREFDPVAKEKGLNLTFVPTSLTVRSDRRLLRRLLQNLISNAIKYTPSGRVLVGARRRGSHLVLEVWDTGLGIPPSKQRIVFREFQRLDQGAKAARGLGLGLSIVERLGRVLKHPISLKSEVGRGSVFRVEVPIVAALPETVAAPEPPKTMTTVLSGLRVLVIDNEPAILEGMRLLLSGWSCEVWTASDLETAHQALRSNKAPPEVIIADYHLDDTDGLELIKALRWKTQVNTPAVLVTADRTPVVRDAAAAMHVHVLNKPLKPAALRALLTQWRATRVAAE</sequence>
<gene>
    <name evidence="16" type="ORF">GR328_20485</name>
</gene>
<dbReference type="Gene3D" id="3.30.450.20">
    <property type="entry name" value="PAS domain"/>
    <property type="match status" value="1"/>
</dbReference>
<dbReference type="CDD" id="cd00082">
    <property type="entry name" value="HisKA"/>
    <property type="match status" value="1"/>
</dbReference>
<dbReference type="NCBIfam" id="NF041832">
    <property type="entry name" value="near_NosP_CTERM"/>
    <property type="match status" value="1"/>
</dbReference>
<dbReference type="Gene3D" id="3.30.565.10">
    <property type="entry name" value="Histidine kinase-like ATPase, C-terminal domain"/>
    <property type="match status" value="1"/>
</dbReference>
<keyword evidence="7 13" id="KW-0812">Transmembrane</keyword>
<feature type="transmembrane region" description="Helical" evidence="13">
    <location>
        <begin position="380"/>
        <end position="402"/>
    </location>
</feature>
<keyword evidence="5 11" id="KW-0597">Phosphoprotein</keyword>
<dbReference type="GO" id="GO:0005886">
    <property type="term" value="C:plasma membrane"/>
    <property type="evidence" value="ECO:0007669"/>
    <property type="project" value="TreeGrafter"/>
</dbReference>
<feature type="transmembrane region" description="Helical" evidence="13">
    <location>
        <begin position="244"/>
        <end position="263"/>
    </location>
</feature>
<dbReference type="GO" id="GO:0000155">
    <property type="term" value="F:phosphorelay sensor kinase activity"/>
    <property type="evidence" value="ECO:0007669"/>
    <property type="project" value="InterPro"/>
</dbReference>
<dbReference type="EMBL" id="WURB01000021">
    <property type="protein sequence ID" value="MXQ13791.1"/>
    <property type="molecule type" value="Genomic_DNA"/>
</dbReference>
<feature type="transmembrane region" description="Helical" evidence="13">
    <location>
        <begin position="70"/>
        <end position="91"/>
    </location>
</feature>
<evidence type="ECO:0000259" key="14">
    <source>
        <dbReference type="PROSITE" id="PS50109"/>
    </source>
</evidence>
<dbReference type="InterPro" id="IPR036890">
    <property type="entry name" value="HATPase_C_sf"/>
</dbReference>
<keyword evidence="8" id="KW-0418">Kinase</keyword>
<dbReference type="CDD" id="cd10322">
    <property type="entry name" value="SLC5sbd"/>
    <property type="match status" value="1"/>
</dbReference>
<feature type="transmembrane region" description="Helical" evidence="13">
    <location>
        <begin position="439"/>
        <end position="458"/>
    </location>
</feature>
<reference evidence="16 17" key="2">
    <citation type="submission" date="2020-01" db="EMBL/GenBank/DDBJ databases">
        <title>Microvirga sp. nov., an arsenate reduction bacterium isolated from Tibet hotspring sediments.</title>
        <authorList>
            <person name="Xian W.-D."/>
            <person name="Li W.-J."/>
        </authorList>
    </citation>
    <scope>NUCLEOTIDE SEQUENCE [LARGE SCALE GENOMIC DNA]</scope>
    <source>
        <strain evidence="16 17">KCTC 23863</strain>
    </source>
</reference>
<dbReference type="SUPFAM" id="SSF55785">
    <property type="entry name" value="PYP-like sensor domain (PAS domain)"/>
    <property type="match status" value="1"/>
</dbReference>
<evidence type="ECO:0000256" key="4">
    <source>
        <dbReference type="ARBA" id="ARBA00012438"/>
    </source>
</evidence>
<dbReference type="GO" id="GO:0022857">
    <property type="term" value="F:transmembrane transporter activity"/>
    <property type="evidence" value="ECO:0007669"/>
    <property type="project" value="InterPro"/>
</dbReference>
<dbReference type="InterPro" id="IPR001789">
    <property type="entry name" value="Sig_transdc_resp-reg_receiver"/>
</dbReference>
<dbReference type="Gene3D" id="1.10.287.130">
    <property type="match status" value="1"/>
</dbReference>
<dbReference type="PRINTS" id="PR00344">
    <property type="entry name" value="BCTRLSENSOR"/>
</dbReference>
<feature type="transmembrane region" description="Helical" evidence="13">
    <location>
        <begin position="408"/>
        <end position="432"/>
    </location>
</feature>
<dbReference type="SUPFAM" id="SSF47384">
    <property type="entry name" value="Homodimeric domain of signal transducing histidine kinase"/>
    <property type="match status" value="1"/>
</dbReference>
<comment type="catalytic activity">
    <reaction evidence="1">
        <text>ATP + protein L-histidine = ADP + protein N-phospho-L-histidine.</text>
        <dbReference type="EC" id="2.7.13.3"/>
    </reaction>
</comment>
<dbReference type="RefSeq" id="WP_160887119.1">
    <property type="nucleotide sequence ID" value="NZ_WURB01000021.1"/>
</dbReference>
<reference evidence="16 17" key="1">
    <citation type="submission" date="2019-12" db="EMBL/GenBank/DDBJ databases">
        <authorList>
            <person name="Yuan C.-G."/>
        </authorList>
    </citation>
    <scope>NUCLEOTIDE SEQUENCE [LARGE SCALE GENOMIC DNA]</scope>
    <source>
        <strain evidence="16 17">KCTC 23863</strain>
    </source>
</reference>
<dbReference type="SMART" id="SM00388">
    <property type="entry name" value="HisKA"/>
    <property type="match status" value="1"/>
</dbReference>
<keyword evidence="10 13" id="KW-0472">Membrane</keyword>
<feature type="domain" description="Response regulatory" evidence="15">
    <location>
        <begin position="1046"/>
        <end position="1162"/>
    </location>
</feature>
<evidence type="ECO:0000256" key="1">
    <source>
        <dbReference type="ARBA" id="ARBA00000085"/>
    </source>
</evidence>
<dbReference type="InterPro" id="IPR011006">
    <property type="entry name" value="CheY-like_superfamily"/>
</dbReference>
<dbReference type="Proteomes" id="UP000436483">
    <property type="component" value="Unassembled WGS sequence"/>
</dbReference>
<feature type="domain" description="Histidine kinase" evidence="14">
    <location>
        <begin position="811"/>
        <end position="1023"/>
    </location>
</feature>
<dbReference type="InterPro" id="IPR004358">
    <property type="entry name" value="Sig_transdc_His_kin-like_C"/>
</dbReference>
<dbReference type="InterPro" id="IPR036097">
    <property type="entry name" value="HisK_dim/P_sf"/>
</dbReference>
<accession>A0A7X3SQQ0</accession>
<dbReference type="SUPFAM" id="SSF52172">
    <property type="entry name" value="CheY-like"/>
    <property type="match status" value="1"/>
</dbReference>
<feature type="transmembrane region" description="Helical" evidence="13">
    <location>
        <begin position="37"/>
        <end position="58"/>
    </location>
</feature>
<evidence type="ECO:0000256" key="12">
    <source>
        <dbReference type="SAM" id="Coils"/>
    </source>
</evidence>
<evidence type="ECO:0000256" key="2">
    <source>
        <dbReference type="ARBA" id="ARBA00004141"/>
    </source>
</evidence>
<feature type="transmembrane region" description="Helical" evidence="13">
    <location>
        <begin position="202"/>
        <end position="224"/>
    </location>
</feature>
<feature type="coiled-coil region" evidence="12">
    <location>
        <begin position="763"/>
        <end position="804"/>
    </location>
</feature>
<dbReference type="Pfam" id="PF00512">
    <property type="entry name" value="HisKA"/>
    <property type="match status" value="1"/>
</dbReference>
<feature type="transmembrane region" description="Helical" evidence="13">
    <location>
        <begin position="116"/>
        <end position="134"/>
    </location>
</feature>
<protein>
    <recommendedName>
        <fullName evidence="4">histidine kinase</fullName>
        <ecNumber evidence="4">2.7.13.3</ecNumber>
    </recommendedName>
</protein>
<dbReference type="CDD" id="cd00156">
    <property type="entry name" value="REC"/>
    <property type="match status" value="1"/>
</dbReference>
<dbReference type="SMART" id="SM00387">
    <property type="entry name" value="HATPase_c"/>
    <property type="match status" value="1"/>
</dbReference>
<name>A0A7X3SQQ0_9HYPH</name>
<dbReference type="SUPFAM" id="SSF55874">
    <property type="entry name" value="ATPase domain of HSP90 chaperone/DNA topoisomerase II/histidine kinase"/>
    <property type="match status" value="1"/>
</dbReference>
<dbReference type="PROSITE" id="PS50110">
    <property type="entry name" value="RESPONSE_REGULATORY"/>
    <property type="match status" value="1"/>
</dbReference>
<evidence type="ECO:0000256" key="7">
    <source>
        <dbReference type="ARBA" id="ARBA00022692"/>
    </source>
</evidence>
<dbReference type="OrthoDB" id="9764438at2"/>
<evidence type="ECO:0000313" key="17">
    <source>
        <dbReference type="Proteomes" id="UP000436483"/>
    </source>
</evidence>
<dbReference type="Gene3D" id="3.40.50.2300">
    <property type="match status" value="1"/>
</dbReference>
<dbReference type="Pfam" id="PF00072">
    <property type="entry name" value="Response_reg"/>
    <property type="match status" value="1"/>
</dbReference>
<keyword evidence="17" id="KW-1185">Reference proteome</keyword>
<dbReference type="EC" id="2.7.13.3" evidence="4"/>
<evidence type="ECO:0000256" key="10">
    <source>
        <dbReference type="ARBA" id="ARBA00023136"/>
    </source>
</evidence>
<evidence type="ECO:0000313" key="16">
    <source>
        <dbReference type="EMBL" id="MXQ13791.1"/>
    </source>
</evidence>
<comment type="similarity">
    <text evidence="3">Belongs to the sodium:solute symporter (SSF) (TC 2.A.21) family.</text>
</comment>
<feature type="transmembrane region" description="Helical" evidence="13">
    <location>
        <begin position="284"/>
        <end position="309"/>
    </location>
</feature>
<dbReference type="AlphaFoldDB" id="A0A7X3SQQ0"/>
<dbReference type="InterPro" id="IPR038377">
    <property type="entry name" value="Na/Glc_symporter_sf"/>
</dbReference>
<dbReference type="InterPro" id="IPR005467">
    <property type="entry name" value="His_kinase_dom"/>
</dbReference>
<dbReference type="PROSITE" id="PS50109">
    <property type="entry name" value="HIS_KIN"/>
    <property type="match status" value="1"/>
</dbReference>
<dbReference type="GO" id="GO:0009927">
    <property type="term" value="F:histidine phosphotransfer kinase activity"/>
    <property type="evidence" value="ECO:0007669"/>
    <property type="project" value="TreeGrafter"/>
</dbReference>
<evidence type="ECO:0000256" key="13">
    <source>
        <dbReference type="SAM" id="Phobius"/>
    </source>
</evidence>
<dbReference type="InterPro" id="IPR001734">
    <property type="entry name" value="Na/solute_symporter"/>
</dbReference>
<comment type="caution">
    <text evidence="16">The sequence shown here is derived from an EMBL/GenBank/DDBJ whole genome shotgun (WGS) entry which is preliminary data.</text>
</comment>
<comment type="subcellular location">
    <subcellularLocation>
        <location evidence="2">Membrane</location>
        <topology evidence="2">Multi-pass membrane protein</topology>
    </subcellularLocation>
</comment>
<feature type="transmembrane region" description="Helical" evidence="13">
    <location>
        <begin position="160"/>
        <end position="181"/>
    </location>
</feature>
<evidence type="ECO:0000256" key="6">
    <source>
        <dbReference type="ARBA" id="ARBA00022679"/>
    </source>
</evidence>
<dbReference type="Gene3D" id="1.20.1730.10">
    <property type="entry name" value="Sodium/glucose cotransporter"/>
    <property type="match status" value="1"/>
</dbReference>
<dbReference type="PROSITE" id="PS50283">
    <property type="entry name" value="NA_SOLUT_SYMP_3"/>
    <property type="match status" value="1"/>
</dbReference>
<evidence type="ECO:0000259" key="15">
    <source>
        <dbReference type="PROSITE" id="PS50110"/>
    </source>
</evidence>
<dbReference type="PANTHER" id="PTHR43047">
    <property type="entry name" value="TWO-COMPONENT HISTIDINE PROTEIN KINASE"/>
    <property type="match status" value="1"/>
</dbReference>
<dbReference type="SMART" id="SM00448">
    <property type="entry name" value="REC"/>
    <property type="match status" value="1"/>
</dbReference>
<feature type="transmembrane region" description="Helical" evidence="13">
    <location>
        <begin position="329"/>
        <end position="359"/>
    </location>
</feature>
<evidence type="ECO:0000256" key="9">
    <source>
        <dbReference type="ARBA" id="ARBA00022989"/>
    </source>
</evidence>
<keyword evidence="6" id="KW-0808">Transferase</keyword>